<name>U4Q1P6_9HYPH</name>
<dbReference type="KEGG" id="rir:BN877_I0730"/>
<sequence length="92" mass="10533">MWRKLPATMTFSAQLMNGFQILFKPLVIFTPHFPAILEKSGLGWKTPALLQFRHLTKPVDTVESLSVAHGGTVVFRPFASRERYVTFLSRLR</sequence>
<evidence type="ECO:0000313" key="1">
    <source>
        <dbReference type="EMBL" id="CDI07644.1"/>
    </source>
</evidence>
<dbReference type="PATRIC" id="fig|424182.3.peg.721"/>
<dbReference type="HOGENOM" id="CLU_2411156_0_0_5"/>
<protein>
    <submittedName>
        <fullName evidence="1">Uncharacterized protein</fullName>
    </submittedName>
</protein>
<gene>
    <name evidence="1" type="ORF">BN877_I0730</name>
</gene>
<dbReference type="EMBL" id="HG518322">
    <property type="protein sequence ID" value="CDI07644.1"/>
    <property type="molecule type" value="Genomic_DNA"/>
</dbReference>
<proteinExistence type="predicted"/>
<dbReference type="Proteomes" id="UP000016944">
    <property type="component" value="Chromosome I"/>
</dbReference>
<reference evidence="1 2" key="1">
    <citation type="journal article" date="2013" name="Genome Announc.">
        <title>Complete Genome Sequence of the Sesbania Symbiont and Rice Growth-Promoting Endophyte Rhizobium sp. Strain IRBG74.</title>
        <authorList>
            <person name="Crook M.B."/>
            <person name="Mitra S."/>
            <person name="Ane J.M."/>
            <person name="Sadowsky M.J."/>
            <person name="Gyaneshwar P."/>
        </authorList>
    </citation>
    <scope>NUCLEOTIDE SEQUENCE [LARGE SCALE GENOMIC DNA]</scope>
    <source>
        <strain evidence="1 2">IRBG74</strain>
    </source>
</reference>
<accession>U4Q1P6</accession>
<evidence type="ECO:0000313" key="2">
    <source>
        <dbReference type="Proteomes" id="UP000016944"/>
    </source>
</evidence>
<dbReference type="AlphaFoldDB" id="U4Q1P6"/>
<organism evidence="1 2">
    <name type="scientific">Agrobacterium pusense</name>
    <dbReference type="NCBI Taxonomy" id="648995"/>
    <lineage>
        <taxon>Bacteria</taxon>
        <taxon>Pseudomonadati</taxon>
        <taxon>Pseudomonadota</taxon>
        <taxon>Alphaproteobacteria</taxon>
        <taxon>Hyphomicrobiales</taxon>
        <taxon>Rhizobiaceae</taxon>
        <taxon>Rhizobium/Agrobacterium group</taxon>
        <taxon>Agrobacterium</taxon>
    </lineage>
</organism>